<name>A0A179IAU4_CORDF</name>
<evidence type="ECO:0000313" key="2">
    <source>
        <dbReference type="EMBL" id="OAQ99404.1"/>
    </source>
</evidence>
<dbReference type="OMA" id="TTFWINR"/>
<dbReference type="Proteomes" id="UP000243081">
    <property type="component" value="Unassembled WGS sequence"/>
</dbReference>
<organism evidence="2 3">
    <name type="scientific">Cordyceps confragosa</name>
    <name type="common">Lecanicillium lecanii</name>
    <dbReference type="NCBI Taxonomy" id="2714763"/>
    <lineage>
        <taxon>Eukaryota</taxon>
        <taxon>Fungi</taxon>
        <taxon>Dikarya</taxon>
        <taxon>Ascomycota</taxon>
        <taxon>Pezizomycotina</taxon>
        <taxon>Sordariomycetes</taxon>
        <taxon>Hypocreomycetidae</taxon>
        <taxon>Hypocreales</taxon>
        <taxon>Cordycipitaceae</taxon>
        <taxon>Akanthomyces</taxon>
    </lineage>
</organism>
<dbReference type="PANTHER" id="PTHR43316:SF3">
    <property type="entry name" value="HALOACID DEHALOGENASE, TYPE II (AFU_ORTHOLOGUE AFUA_2G07750)-RELATED"/>
    <property type="match status" value="1"/>
</dbReference>
<dbReference type="AlphaFoldDB" id="A0A179IAU4"/>
<dbReference type="InterPro" id="IPR023214">
    <property type="entry name" value="HAD_sf"/>
</dbReference>
<evidence type="ECO:0008006" key="4">
    <source>
        <dbReference type="Google" id="ProtNLM"/>
    </source>
</evidence>
<dbReference type="Gene3D" id="1.10.150.240">
    <property type="entry name" value="Putative phosphatase, domain 2"/>
    <property type="match status" value="1"/>
</dbReference>
<dbReference type="NCBIfam" id="TIGR01493">
    <property type="entry name" value="HAD-SF-IA-v2"/>
    <property type="match status" value="1"/>
</dbReference>
<protein>
    <recommendedName>
        <fullName evidence="4">Haloacid dehalogenase, type II</fullName>
    </recommendedName>
</protein>
<dbReference type="Pfam" id="PF00702">
    <property type="entry name" value="Hydrolase"/>
    <property type="match status" value="1"/>
</dbReference>
<keyword evidence="1" id="KW-0378">Hydrolase</keyword>
<dbReference type="InterPro" id="IPR023198">
    <property type="entry name" value="PGP-like_dom2"/>
</dbReference>
<dbReference type="Gene3D" id="3.40.50.1000">
    <property type="entry name" value="HAD superfamily/HAD-like"/>
    <property type="match status" value="1"/>
</dbReference>
<sequence length="232" mass="24675">MAQTVIAFDLYGTLLSTESIATELAKLYGEEKAKALAARARTLQLEYTWRCNSMKKYQSFSNVTRWSFRQATAEQGVHLSPADEERVMNAYNGLDTFPDANAGLDVLAGAESVRAYVFSNGDPGMLASSMSTSPALAASARHVLPPASPDPSVYAHLLDVAGEKADPGSVWLVSSNPFDVCGAVASGLKSAWVDRRGKGWLDGLANGTGDNPTIVVKGVDEAVKEILKSSNT</sequence>
<keyword evidence="3" id="KW-1185">Reference proteome</keyword>
<dbReference type="GO" id="GO:0016791">
    <property type="term" value="F:phosphatase activity"/>
    <property type="evidence" value="ECO:0007669"/>
    <property type="project" value="UniProtKB-ARBA"/>
</dbReference>
<evidence type="ECO:0000313" key="3">
    <source>
        <dbReference type="Proteomes" id="UP000243081"/>
    </source>
</evidence>
<accession>A0A179IAU4</accession>
<dbReference type="SUPFAM" id="SSF56784">
    <property type="entry name" value="HAD-like"/>
    <property type="match status" value="1"/>
</dbReference>
<dbReference type="InterPro" id="IPR051540">
    <property type="entry name" value="S-2-haloacid_dehalogenase"/>
</dbReference>
<dbReference type="OrthoDB" id="3256520at2759"/>
<comment type="caution">
    <text evidence="2">The sequence shown here is derived from an EMBL/GenBank/DDBJ whole genome shotgun (WGS) entry which is preliminary data.</text>
</comment>
<dbReference type="InterPro" id="IPR006439">
    <property type="entry name" value="HAD-SF_hydro_IA"/>
</dbReference>
<proteinExistence type="predicted"/>
<evidence type="ECO:0000256" key="1">
    <source>
        <dbReference type="ARBA" id="ARBA00022801"/>
    </source>
</evidence>
<gene>
    <name evidence="2" type="ORF">LLEC1_07367</name>
</gene>
<dbReference type="EMBL" id="LUKN01002251">
    <property type="protein sequence ID" value="OAQ99404.1"/>
    <property type="molecule type" value="Genomic_DNA"/>
</dbReference>
<reference evidence="2 3" key="1">
    <citation type="submission" date="2016-03" db="EMBL/GenBank/DDBJ databases">
        <title>Fine-scale spatial genetic structure of a fungal parasite of coffee scale insects.</title>
        <authorList>
            <person name="Jackson D."/>
            <person name="Zemenick K.A."/>
            <person name="Malloure B."/>
            <person name="Quandt C.A."/>
            <person name="James T.Y."/>
        </authorList>
    </citation>
    <scope>NUCLEOTIDE SEQUENCE [LARGE SCALE GENOMIC DNA]</scope>
    <source>
        <strain evidence="2 3">UM487</strain>
    </source>
</reference>
<dbReference type="InterPro" id="IPR036412">
    <property type="entry name" value="HAD-like_sf"/>
</dbReference>
<dbReference type="PANTHER" id="PTHR43316">
    <property type="entry name" value="HYDROLASE, HALOACID DELAHOGENASE-RELATED"/>
    <property type="match status" value="1"/>
</dbReference>